<dbReference type="GeneID" id="67033290"/>
<dbReference type="PANTHER" id="PTHR19959">
    <property type="entry name" value="KINESIN LIGHT CHAIN"/>
    <property type="match status" value="1"/>
</dbReference>
<feature type="region of interest" description="Disordered" evidence="1">
    <location>
        <begin position="1"/>
        <end position="33"/>
    </location>
</feature>
<dbReference type="AlphaFoldDB" id="A0A8H8P7E6"/>
<accession>A0A8H8P7E6</accession>
<feature type="domain" description="CHAT" evidence="2">
    <location>
        <begin position="920"/>
        <end position="1183"/>
    </location>
</feature>
<dbReference type="SMART" id="SM00671">
    <property type="entry name" value="SEL1"/>
    <property type="match status" value="7"/>
</dbReference>
<organism evidence="3 4">
    <name type="scientific">Rhizoctonia solani</name>
    <dbReference type="NCBI Taxonomy" id="456999"/>
    <lineage>
        <taxon>Eukaryota</taxon>
        <taxon>Fungi</taxon>
        <taxon>Dikarya</taxon>
        <taxon>Basidiomycota</taxon>
        <taxon>Agaricomycotina</taxon>
        <taxon>Agaricomycetes</taxon>
        <taxon>Cantharellales</taxon>
        <taxon>Ceratobasidiaceae</taxon>
        <taxon>Rhizoctonia</taxon>
    </lineage>
</organism>
<dbReference type="KEGG" id="rsx:RhiXN_11012"/>
<evidence type="ECO:0000259" key="2">
    <source>
        <dbReference type="Pfam" id="PF12770"/>
    </source>
</evidence>
<dbReference type="InterPro" id="IPR006597">
    <property type="entry name" value="Sel1-like"/>
</dbReference>
<dbReference type="Pfam" id="PF12770">
    <property type="entry name" value="CHAT"/>
    <property type="match status" value="1"/>
</dbReference>
<name>A0A8H8P7E6_9AGAM</name>
<evidence type="ECO:0000313" key="4">
    <source>
        <dbReference type="Proteomes" id="UP000650533"/>
    </source>
</evidence>
<dbReference type="Gene3D" id="1.25.40.10">
    <property type="entry name" value="Tetratricopeptide repeat domain"/>
    <property type="match status" value="4"/>
</dbReference>
<dbReference type="InterPro" id="IPR011990">
    <property type="entry name" value="TPR-like_helical_dom_sf"/>
</dbReference>
<sequence>MLKLQGCPKSGSGQALEHSEGAGEKHKAIEVSTDTPLNYEELAELASSHRREFLRYGKLDDIEKAIEYDDQALSLIPYDDSAIAGQLANLGVDYGNRFQRTGDMNDLAKSMEYSSRAVELTPDNHPHLPQQLANLGVDYSDRFERTGDMNDLAKSMEYFSRAVELTPDNHPHLPQRLSNLGVDYSNRFRRTGDMNDLAKSMEYFSRAVELTPDNHPHLPQQLANLGVDYGNRFQRTGDMNDLVKSMEYKSRAVELTPDNHPHLPQRLASLGVDYSDRFKRTGDMNDLAKSMEYSSRAVELTPDNHPHLPQRLASLGVGYSERFKRTGDMNDLAKSMEYKSRAVELTPDSHPHLPQQLANLGVDYSDRFQRTGDMNDLAKSMEYSSRAVELTPDNHPHLPQWLANLGVDYSNRFQRTGDMNDLAKSMEYSSRAVELTPDNHPHLPQWLANLGVDYSNRFQRTGDMNDLAKSMEYSSRAVELTPDNHPHLPQWLANLGVDYSNRFQRTGDINDLAKSMEYKSRAVELTPDNHPHLPQRLASLGVGYSERFKRTGDMNDLAKSMEYKSRAVELTPDNHPHLPQRLANLGVDYGNRFKRTGDMNDLAKSKDYKSRAVALTSNDHPDLSRRHFGLSLSYFIHYDHTSYKPSLSSAMLSLRTAAQLLAGPPRDRFMYALEWAQRAAKHNPDDCMEAYRTAVNLLPQFIWLGAPTDQQYQDLLKAEDLAVNAASTAILSSSFDVALEWLEHARCVVWSQSLALRSPLERLYKFHPDIATQLHTISNTLYQTDTESSPSRKLTPELKTSIDRHGLAISYNRLLAQIRTLDGFEDFLLPMKSVRLIDAARSGPVIVINCSERCCDALVIIPGQVTISRVHLPNFTKKKAQEARDKMEASLRNKNLRERGARLIPVPGYKDGFASVLLDLWTDIVKPVLDFLGYMESVRESGSDLPHVTWCPTGVLSFLPLHAAGDYGQSGCRVFNYVVSSYTPTLTALLASTPSTLSSAPRVLAIGQANTPKHTPLPGTTTELELIKAHTQSKGEYSQLIDSQATTAAVLDAMDEHDWVHLACHAHQNVTNATKSGFFLHDGTLDLAAINRRSFRNKGLAFLSACQTATGDDKLPDEAIHLASGMLMAGYPSVIATRWSVKDADAPFIADRVYGELMKEGKVGNGEAGRALHSAVAALREKDGLEQWKTLF</sequence>
<proteinExistence type="predicted"/>
<feature type="compositionally biased region" description="Basic and acidic residues" evidence="1">
    <location>
        <begin position="17"/>
        <end position="29"/>
    </location>
</feature>
<gene>
    <name evidence="3" type="ORF">RhiXN_11012</name>
</gene>
<dbReference type="EMBL" id="CP059671">
    <property type="protein sequence ID" value="QRW25935.1"/>
    <property type="molecule type" value="Genomic_DNA"/>
</dbReference>
<dbReference type="InterPro" id="IPR024983">
    <property type="entry name" value="CHAT_dom"/>
</dbReference>
<dbReference type="Proteomes" id="UP000650533">
    <property type="component" value="Chromosome 14"/>
</dbReference>
<dbReference type="SUPFAM" id="SSF81901">
    <property type="entry name" value="HCP-like"/>
    <property type="match status" value="3"/>
</dbReference>
<evidence type="ECO:0000313" key="3">
    <source>
        <dbReference type="EMBL" id="QRW25935.1"/>
    </source>
</evidence>
<dbReference type="PANTHER" id="PTHR19959:SF119">
    <property type="entry name" value="FUNGAL LIPASE-LIKE DOMAIN-CONTAINING PROTEIN"/>
    <property type="match status" value="1"/>
</dbReference>
<protein>
    <submittedName>
        <fullName evidence="3">Aromatic di-alanine and TPR containing protein</fullName>
    </submittedName>
</protein>
<reference evidence="3" key="1">
    <citation type="submission" date="2020-05" db="EMBL/GenBank/DDBJ databases">
        <title>Evolutionary and genomic comparisons of hybrid uninucleate and nonhybrid Rhizoctonia fungi.</title>
        <authorList>
            <person name="Li C."/>
            <person name="Chen X."/>
        </authorList>
    </citation>
    <scope>NUCLEOTIDE SEQUENCE</scope>
    <source>
        <strain evidence="3">AG-1 IA</strain>
    </source>
</reference>
<dbReference type="RefSeq" id="XP_043186172.1">
    <property type="nucleotide sequence ID" value="XM_043330827.1"/>
</dbReference>
<evidence type="ECO:0000256" key="1">
    <source>
        <dbReference type="SAM" id="MobiDB-lite"/>
    </source>
</evidence>